<dbReference type="InterPro" id="IPR049053">
    <property type="entry name" value="AFCA-like_C"/>
</dbReference>
<evidence type="ECO:0000313" key="5">
    <source>
        <dbReference type="EMBL" id="KLO13238.1"/>
    </source>
</evidence>
<dbReference type="OrthoDB" id="2848340at2759"/>
<feature type="domain" description="Alpha fucosidase A-like C-terminal" evidence="3">
    <location>
        <begin position="761"/>
        <end position="828"/>
    </location>
</feature>
<dbReference type="InParanoid" id="A0A0H2RUV8"/>
<keyword evidence="5" id="KW-0378">Hydrolase</keyword>
<feature type="domain" description="Glycosyl hydrolase family 95 catalytic" evidence="4">
    <location>
        <begin position="320"/>
        <end position="747"/>
    </location>
</feature>
<dbReference type="GO" id="GO:0005975">
    <property type="term" value="P:carbohydrate metabolic process"/>
    <property type="evidence" value="ECO:0007669"/>
    <property type="project" value="InterPro"/>
</dbReference>
<evidence type="ECO:0000259" key="3">
    <source>
        <dbReference type="Pfam" id="PF21307"/>
    </source>
</evidence>
<evidence type="ECO:0000259" key="2">
    <source>
        <dbReference type="Pfam" id="PF14498"/>
    </source>
</evidence>
<evidence type="ECO:0000259" key="4">
    <source>
        <dbReference type="Pfam" id="PF22124"/>
    </source>
</evidence>
<proteinExistence type="predicted"/>
<dbReference type="InterPro" id="IPR027414">
    <property type="entry name" value="GH95_N_dom"/>
</dbReference>
<dbReference type="Proteomes" id="UP000053477">
    <property type="component" value="Unassembled WGS sequence"/>
</dbReference>
<accession>A0A0H2RUV8</accession>
<organism evidence="5 6">
    <name type="scientific">Schizopora paradoxa</name>
    <dbReference type="NCBI Taxonomy" id="27342"/>
    <lineage>
        <taxon>Eukaryota</taxon>
        <taxon>Fungi</taxon>
        <taxon>Dikarya</taxon>
        <taxon>Basidiomycota</taxon>
        <taxon>Agaricomycotina</taxon>
        <taxon>Agaricomycetes</taxon>
        <taxon>Hymenochaetales</taxon>
        <taxon>Schizoporaceae</taxon>
        <taxon>Schizopora</taxon>
    </lineage>
</organism>
<evidence type="ECO:0000313" key="6">
    <source>
        <dbReference type="Proteomes" id="UP000053477"/>
    </source>
</evidence>
<dbReference type="GO" id="GO:0004560">
    <property type="term" value="F:alpha-L-fucosidase activity"/>
    <property type="evidence" value="ECO:0007669"/>
    <property type="project" value="InterPro"/>
</dbReference>
<evidence type="ECO:0000256" key="1">
    <source>
        <dbReference type="SAM" id="SignalP"/>
    </source>
</evidence>
<reference evidence="5 6" key="1">
    <citation type="submission" date="2015-04" db="EMBL/GenBank/DDBJ databases">
        <title>Complete genome sequence of Schizopora paradoxa KUC8140, a cosmopolitan wood degrader in East Asia.</title>
        <authorList>
            <consortium name="DOE Joint Genome Institute"/>
            <person name="Min B."/>
            <person name="Park H."/>
            <person name="Jang Y."/>
            <person name="Kim J.-J."/>
            <person name="Kim K.H."/>
            <person name="Pangilinan J."/>
            <person name="Lipzen A."/>
            <person name="Riley R."/>
            <person name="Grigoriev I.V."/>
            <person name="Spatafora J.W."/>
            <person name="Choi I.-G."/>
        </authorList>
    </citation>
    <scope>NUCLEOTIDE SEQUENCE [LARGE SCALE GENOMIC DNA]</scope>
    <source>
        <strain evidence="5 6">KUC8140</strain>
    </source>
</reference>
<keyword evidence="1" id="KW-0732">Signal</keyword>
<name>A0A0H2RUV8_9AGAM</name>
<gene>
    <name evidence="5" type="ORF">SCHPADRAFT_940595</name>
</gene>
<dbReference type="InterPro" id="IPR008928">
    <property type="entry name" value="6-hairpin_glycosidase_sf"/>
</dbReference>
<dbReference type="PANTHER" id="PTHR31084:SF3">
    <property type="entry name" value="ALPHA-FUCOSIDASE A"/>
    <property type="match status" value="1"/>
</dbReference>
<dbReference type="AlphaFoldDB" id="A0A0H2RUV8"/>
<dbReference type="PANTHER" id="PTHR31084">
    <property type="entry name" value="ALPHA-L-FUCOSIDASE 2"/>
    <property type="match status" value="1"/>
</dbReference>
<dbReference type="Gene3D" id="1.50.10.10">
    <property type="match status" value="1"/>
</dbReference>
<protein>
    <submittedName>
        <fullName evidence="5">Glycoside hydrolase family 95 protein</fullName>
    </submittedName>
</protein>
<dbReference type="InterPro" id="IPR016518">
    <property type="entry name" value="Alpha-L-fucosidase"/>
</dbReference>
<dbReference type="Pfam" id="PF22124">
    <property type="entry name" value="Glyco_hydro_95_cat"/>
    <property type="match status" value="1"/>
</dbReference>
<dbReference type="PIRSF" id="PIRSF007663">
    <property type="entry name" value="UCP007663"/>
    <property type="match status" value="1"/>
</dbReference>
<feature type="domain" description="Glycosyl hydrolase family 95 N-terminal" evidence="2">
    <location>
        <begin position="30"/>
        <end position="288"/>
    </location>
</feature>
<dbReference type="Pfam" id="PF14498">
    <property type="entry name" value="Glyco_hyd_65N_2"/>
    <property type="match status" value="1"/>
</dbReference>
<feature type="chain" id="PRO_5005201818" evidence="1">
    <location>
        <begin position="19"/>
        <end position="838"/>
    </location>
</feature>
<sequence length="838" mass="91216">MRQLVKAAHLLLLPVVWAAPSGFPSSGNGLWYTETGSIWSRHFLPIGNGFLAAMTPGGTTQEMTQLNIESLWSGGPFADPTYNGGNKLLSEKDSTAAAMQTIRQEIFESPNGTIEGIDVLTTDQGAYGSYSGAGYLLSTLNDFNASGNFTDYGRFLDLDHGIAKTLWSSGGEEFSREAFCSFPAKACISNTSTSSKKGLSQTYAFSALTDMPAPNVTCFNNSTLRLVGLVADPGMAYELLATVRSSGGSIACSSSANLGGGALTNATITVDSASSASITWVGGTNYDMNAGDATHNFSFLGVDPHEALVAQLKEATSKTYSELLTEHQTDVKAALYDNFALDLGQKPDLETPTDVLRSQYEVDTGNPYLEWVLFNYGRYLLASSARGDLPANLQGKWAFDASNPWSGDYHANINLQMNYWFAETTNMNVSASLFNYMQKTWAPRGAYTANVLYNISQGWVTHDEMNIFGHTGMKAGEGSAEWADFPESNAWMMFHVWDHFDFTNDLEWWKSQGYPLLKSVAQFHVKNLRPDSRFNDGSLVVAPCNSPEQPPITLACANSQQLIWQLFNAVEKGAKLGGETDAAFLDEITNARSNMDKGVHVGSWGQLQEWKVDMDQPNDTHRHLSHLVGLYPGYALANFEPSLQNGAHGGGVDVDYTRQQVLDAAQVSLIHRGNGTGPDADSGWEKVWRAACWAQFANASEFYHELTYALQRNFAENLFSIYDPFDADPIIQIDANFGFPSALMNALIQTPDVADSSLPLEVTLLPALPPTWPSGSIRGARVRGAISLDMTWTDGKPTKVALKTSEGAIPRTVNVLYKGQVKATFNSKSGESKTISSF</sequence>
<dbReference type="EMBL" id="KQ085963">
    <property type="protein sequence ID" value="KLO13238.1"/>
    <property type="molecule type" value="Genomic_DNA"/>
</dbReference>
<dbReference type="InterPro" id="IPR012341">
    <property type="entry name" value="6hp_glycosidase-like_sf"/>
</dbReference>
<dbReference type="SUPFAM" id="SSF48208">
    <property type="entry name" value="Six-hairpin glycosidases"/>
    <property type="match status" value="1"/>
</dbReference>
<feature type="signal peptide" evidence="1">
    <location>
        <begin position="1"/>
        <end position="18"/>
    </location>
</feature>
<keyword evidence="6" id="KW-1185">Reference proteome</keyword>
<dbReference type="STRING" id="27342.A0A0H2RUV8"/>
<dbReference type="Pfam" id="PF21307">
    <property type="entry name" value="Glyco_hydro_95_C"/>
    <property type="match status" value="1"/>
</dbReference>
<dbReference type="InterPro" id="IPR054363">
    <property type="entry name" value="GH95_cat"/>
</dbReference>